<name>A0A9X2G1Q2_9GAMM</name>
<sequence length="94" mass="10394">MTRIELNIKPIKGPIILKPEVELLVNGEGVGTGSFGETISVDVEPGSYEIQALQHSLIKRKSKKLKVNAAVNSTVKIVGKYSRFWGNVRIFNEN</sequence>
<organism evidence="1 2">
    <name type="scientific">Idiomarina rhizosphaerae</name>
    <dbReference type="NCBI Taxonomy" id="2961572"/>
    <lineage>
        <taxon>Bacteria</taxon>
        <taxon>Pseudomonadati</taxon>
        <taxon>Pseudomonadota</taxon>
        <taxon>Gammaproteobacteria</taxon>
        <taxon>Alteromonadales</taxon>
        <taxon>Idiomarinaceae</taxon>
        <taxon>Idiomarina</taxon>
    </lineage>
</organism>
<evidence type="ECO:0000313" key="1">
    <source>
        <dbReference type="EMBL" id="MCP1339606.1"/>
    </source>
</evidence>
<dbReference type="RefSeq" id="WP_253619537.1">
    <property type="nucleotide sequence ID" value="NZ_JAMZDE010000007.1"/>
</dbReference>
<keyword evidence="2" id="KW-1185">Reference proteome</keyword>
<accession>A0A9X2G1Q2</accession>
<dbReference type="AlphaFoldDB" id="A0A9X2G1Q2"/>
<protein>
    <submittedName>
        <fullName evidence="1">Uncharacterized protein</fullName>
    </submittedName>
</protein>
<evidence type="ECO:0000313" key="2">
    <source>
        <dbReference type="Proteomes" id="UP001139474"/>
    </source>
</evidence>
<dbReference type="EMBL" id="JAMZDE010000007">
    <property type="protein sequence ID" value="MCP1339606.1"/>
    <property type="molecule type" value="Genomic_DNA"/>
</dbReference>
<proteinExistence type="predicted"/>
<gene>
    <name evidence="1" type="ORF">NJR55_08350</name>
</gene>
<dbReference type="Proteomes" id="UP001139474">
    <property type="component" value="Unassembled WGS sequence"/>
</dbReference>
<reference evidence="1" key="1">
    <citation type="submission" date="2022-06" db="EMBL/GenBank/DDBJ databases">
        <title>Idiomarina rhizosphaerae M1R2S28.</title>
        <authorList>
            <person name="Sun J.-Q."/>
            <person name="Li L.-F."/>
        </authorList>
    </citation>
    <scope>NUCLEOTIDE SEQUENCE</scope>
    <source>
        <strain evidence="1">M1R2S28</strain>
    </source>
</reference>
<comment type="caution">
    <text evidence="1">The sequence shown here is derived from an EMBL/GenBank/DDBJ whole genome shotgun (WGS) entry which is preliminary data.</text>
</comment>